<protein>
    <submittedName>
        <fullName evidence="4">Uncharacterized protein</fullName>
    </submittedName>
</protein>
<organism evidence="4 5">
    <name type="scientific">Microbacterium telephonicum</name>
    <dbReference type="NCBI Taxonomy" id="1714841"/>
    <lineage>
        <taxon>Bacteria</taxon>
        <taxon>Bacillati</taxon>
        <taxon>Actinomycetota</taxon>
        <taxon>Actinomycetes</taxon>
        <taxon>Micrococcales</taxon>
        <taxon>Microbacteriaceae</taxon>
        <taxon>Microbacterium</taxon>
    </lineage>
</organism>
<keyword evidence="5" id="KW-1185">Reference proteome</keyword>
<name>A0A498C3B0_9MICO</name>
<feature type="domain" description="C4-type zinc ribbon" evidence="2">
    <location>
        <begin position="213"/>
        <end position="247"/>
    </location>
</feature>
<dbReference type="Pfam" id="PF02591">
    <property type="entry name" value="Zn_ribbon_9"/>
    <property type="match status" value="1"/>
</dbReference>
<evidence type="ECO:0000256" key="1">
    <source>
        <dbReference type="SAM" id="Coils"/>
    </source>
</evidence>
<reference evidence="4 5" key="1">
    <citation type="journal article" date="2015" name="Stand. Genomic Sci.">
        <title>Genomic Encyclopedia of Bacterial and Archaeal Type Strains, Phase III: the genomes of soil and plant-associated and newly described type strains.</title>
        <authorList>
            <person name="Whitman W.B."/>
            <person name="Woyke T."/>
            <person name="Klenk H.P."/>
            <person name="Zhou Y."/>
            <person name="Lilburn T.G."/>
            <person name="Beck B.J."/>
            <person name="De Vos P."/>
            <person name="Vandamme P."/>
            <person name="Eisen J.A."/>
            <person name="Garrity G."/>
            <person name="Hugenholtz P."/>
            <person name="Kyrpides N.C."/>
        </authorList>
    </citation>
    <scope>NUCLEOTIDE SEQUENCE [LARGE SCALE GENOMIC DNA]</scope>
    <source>
        <strain evidence="4 5">S2T63</strain>
    </source>
</reference>
<dbReference type="InterPro" id="IPR056003">
    <property type="entry name" value="CT398_CC_hairpin"/>
</dbReference>
<dbReference type="PANTHER" id="PTHR39082:SF1">
    <property type="entry name" value="SCAVENGER RECEPTOR CLASS A MEMBER 3"/>
    <property type="match status" value="1"/>
</dbReference>
<evidence type="ECO:0000259" key="2">
    <source>
        <dbReference type="Pfam" id="PF02591"/>
    </source>
</evidence>
<dbReference type="AlphaFoldDB" id="A0A498C3B0"/>
<evidence type="ECO:0000313" key="5">
    <source>
        <dbReference type="Proteomes" id="UP000273158"/>
    </source>
</evidence>
<dbReference type="PANTHER" id="PTHR39082">
    <property type="entry name" value="PHOSPHOLIPASE C-BETA-2-RELATED"/>
    <property type="match status" value="1"/>
</dbReference>
<feature type="coiled-coil region" evidence="1">
    <location>
        <begin position="63"/>
        <end position="127"/>
    </location>
</feature>
<dbReference type="InterPro" id="IPR003743">
    <property type="entry name" value="Zf-RING_7"/>
</dbReference>
<sequence>MPRDSARGSFKSVKASPADQSRLLELARLDQDVRAADAARRNPPQTARVQELLAQRQAQSAELTGLLAARDDAQTELSRLESDVALVEARVKRDEQLLAGSSNTKEVQGLEHELASLTKRKSDLEDLELEIMERLEGAEAAVLAQQSVIEATNQEGARLSAEGKAAVAEATARIDAATRDRAAVAAALPADLVGYYDRLKTRSAGAGLLRRRTCEGCHMVLSGTDLQALRQAADDDVVTCPECGCILVRDGESGL</sequence>
<accession>A0A498C3B0</accession>
<feature type="domain" description="CT398-like coiled coil hairpin" evidence="3">
    <location>
        <begin position="26"/>
        <end position="203"/>
    </location>
</feature>
<dbReference type="Gene3D" id="1.10.287.1490">
    <property type="match status" value="1"/>
</dbReference>
<comment type="caution">
    <text evidence="4">The sequence shown here is derived from an EMBL/GenBank/DDBJ whole genome shotgun (WGS) entry which is preliminary data.</text>
</comment>
<dbReference type="Proteomes" id="UP000273158">
    <property type="component" value="Unassembled WGS sequence"/>
</dbReference>
<dbReference type="Pfam" id="PF24481">
    <property type="entry name" value="CT398_CC"/>
    <property type="match status" value="1"/>
</dbReference>
<keyword evidence="1" id="KW-0175">Coiled coil</keyword>
<dbReference type="InterPro" id="IPR052376">
    <property type="entry name" value="Oxidative_Scav/Glycosyltrans"/>
</dbReference>
<evidence type="ECO:0000313" key="4">
    <source>
        <dbReference type="EMBL" id="RLK49477.1"/>
    </source>
</evidence>
<evidence type="ECO:0000259" key="3">
    <source>
        <dbReference type="Pfam" id="PF24481"/>
    </source>
</evidence>
<dbReference type="EMBL" id="RCDB01000002">
    <property type="protein sequence ID" value="RLK49477.1"/>
    <property type="molecule type" value="Genomic_DNA"/>
</dbReference>
<proteinExistence type="predicted"/>
<gene>
    <name evidence="4" type="ORF">C7474_1632</name>
</gene>